<accession>A0ABD5YW91</accession>
<reference evidence="2 3" key="1">
    <citation type="journal article" date="2019" name="Int. J. Syst. Evol. Microbiol.">
        <title>The Global Catalogue of Microorganisms (GCM) 10K type strain sequencing project: providing services to taxonomists for standard genome sequencing and annotation.</title>
        <authorList>
            <consortium name="The Broad Institute Genomics Platform"/>
            <consortium name="The Broad Institute Genome Sequencing Center for Infectious Disease"/>
            <person name="Wu L."/>
            <person name="Ma J."/>
        </authorList>
    </citation>
    <scope>NUCLEOTIDE SEQUENCE [LARGE SCALE GENOMIC DNA]</scope>
    <source>
        <strain evidence="2 3">RDMS1</strain>
    </source>
</reference>
<keyword evidence="3" id="KW-1185">Reference proteome</keyword>
<proteinExistence type="predicted"/>
<feature type="transmembrane region" description="Helical" evidence="1">
    <location>
        <begin position="77"/>
        <end position="98"/>
    </location>
</feature>
<dbReference type="EMBL" id="JBHTAX010000005">
    <property type="protein sequence ID" value="MFC7192506.1"/>
    <property type="molecule type" value="Genomic_DNA"/>
</dbReference>
<evidence type="ECO:0000313" key="3">
    <source>
        <dbReference type="Proteomes" id="UP001596417"/>
    </source>
</evidence>
<protein>
    <submittedName>
        <fullName evidence="2">Uncharacterized protein</fullName>
    </submittedName>
</protein>
<evidence type="ECO:0000256" key="1">
    <source>
        <dbReference type="SAM" id="Phobius"/>
    </source>
</evidence>
<dbReference type="Proteomes" id="UP001596417">
    <property type="component" value="Unassembled WGS sequence"/>
</dbReference>
<keyword evidence="1" id="KW-0812">Transmembrane</keyword>
<dbReference type="RefSeq" id="WP_264556561.1">
    <property type="nucleotide sequence ID" value="NZ_CP109981.1"/>
</dbReference>
<comment type="caution">
    <text evidence="2">The sequence shown here is derived from an EMBL/GenBank/DDBJ whole genome shotgun (WGS) entry which is preliminary data.</text>
</comment>
<name>A0ABD5YW91_9EURY</name>
<keyword evidence="1" id="KW-1133">Transmembrane helix</keyword>
<feature type="transmembrane region" description="Helical" evidence="1">
    <location>
        <begin position="105"/>
        <end position="133"/>
    </location>
</feature>
<dbReference type="GeneID" id="76202190"/>
<gene>
    <name evidence="2" type="ORF">ACFQL7_23635</name>
</gene>
<evidence type="ECO:0000313" key="2">
    <source>
        <dbReference type="EMBL" id="MFC7192506.1"/>
    </source>
</evidence>
<organism evidence="2 3">
    <name type="scientific">Halocatena marina</name>
    <dbReference type="NCBI Taxonomy" id="2934937"/>
    <lineage>
        <taxon>Archaea</taxon>
        <taxon>Methanobacteriati</taxon>
        <taxon>Methanobacteriota</taxon>
        <taxon>Stenosarchaea group</taxon>
        <taxon>Halobacteria</taxon>
        <taxon>Halobacteriales</taxon>
        <taxon>Natronomonadaceae</taxon>
        <taxon>Halocatena</taxon>
    </lineage>
</organism>
<sequence>MVSNSFDRKFGTRTRLVGAGHLFAAGIVHAGSAIWILTSYRPGVAMDLLTKYLISKTNETAVLEAGQWLGVLSSETVVAVAGCFLLLAFIQFVTALAIRDGKRWWWCLCGTLAGISTIISFPLVFVSATLIYLSRDTFKSYSQA</sequence>
<feature type="transmembrane region" description="Helical" evidence="1">
    <location>
        <begin position="16"/>
        <end position="37"/>
    </location>
</feature>
<dbReference type="AlphaFoldDB" id="A0ABD5YW91"/>
<keyword evidence="1" id="KW-0472">Membrane</keyword>